<reference evidence="4" key="4">
    <citation type="submission" date="2023-01" db="EMBL/GenBank/DDBJ databases">
        <title>Draft genome sequence of Methylobacterium brachythecii strain NBRC 107710.</title>
        <authorList>
            <person name="Sun Q."/>
            <person name="Mori K."/>
        </authorList>
    </citation>
    <scope>NUCLEOTIDE SEQUENCE</scope>
    <source>
        <strain evidence="4">NBRC 107710</strain>
    </source>
</reference>
<dbReference type="SUPFAM" id="SSF55729">
    <property type="entry name" value="Acyl-CoA N-acyltransferases (Nat)"/>
    <property type="match status" value="1"/>
</dbReference>
<dbReference type="RefSeq" id="WP_183506681.1">
    <property type="nucleotide sequence ID" value="NZ_BSPG01000061.1"/>
</dbReference>
<evidence type="ECO:0000313" key="5">
    <source>
        <dbReference type="EMBL" id="MBB3903607.1"/>
    </source>
</evidence>
<keyword evidence="1 5" id="KW-0808">Transferase</keyword>
<dbReference type="PROSITE" id="PS51186">
    <property type="entry name" value="GNAT"/>
    <property type="match status" value="1"/>
</dbReference>
<dbReference type="Gene3D" id="3.40.630.30">
    <property type="match status" value="1"/>
</dbReference>
<evidence type="ECO:0000313" key="6">
    <source>
        <dbReference type="Proteomes" id="UP000517759"/>
    </source>
</evidence>
<dbReference type="Pfam" id="PF00583">
    <property type="entry name" value="Acetyltransf_1"/>
    <property type="match status" value="1"/>
</dbReference>
<dbReference type="PANTHER" id="PTHR43877">
    <property type="entry name" value="AMINOALKYLPHOSPHONATE N-ACETYLTRANSFERASE-RELATED-RELATED"/>
    <property type="match status" value="1"/>
</dbReference>
<accession>A0A7W6F7M1</accession>
<dbReference type="AlphaFoldDB" id="A0A7W6F7M1"/>
<evidence type="ECO:0000313" key="4">
    <source>
        <dbReference type="EMBL" id="GLS46918.1"/>
    </source>
</evidence>
<dbReference type="InterPro" id="IPR016181">
    <property type="entry name" value="Acyl_CoA_acyltransferase"/>
</dbReference>
<sequence>MSGRYGLEIRAANEADAPGLAELLYAAGRPVPPHVLAERLAALRGDRGTALIALEWGPPSGLVVFHHYRTLDADLPIAQITTLLVGPDERRRGIGRLLLKAVAQAARVSGCGTLGLSVTAEQQELAGFCRATGFSEHDTGFVRALRKKGSSREA</sequence>
<evidence type="ECO:0000256" key="2">
    <source>
        <dbReference type="ARBA" id="ARBA00023315"/>
    </source>
</evidence>
<dbReference type="PANTHER" id="PTHR43877:SF1">
    <property type="entry name" value="ACETYLTRANSFERASE"/>
    <property type="match status" value="1"/>
</dbReference>
<evidence type="ECO:0000256" key="1">
    <source>
        <dbReference type="ARBA" id="ARBA00022679"/>
    </source>
</evidence>
<name>A0A7W6F7M1_9HYPH</name>
<organism evidence="5 6">
    <name type="scientific">Methylobacterium brachythecii</name>
    <dbReference type="NCBI Taxonomy" id="1176177"/>
    <lineage>
        <taxon>Bacteria</taxon>
        <taxon>Pseudomonadati</taxon>
        <taxon>Pseudomonadota</taxon>
        <taxon>Alphaproteobacteria</taxon>
        <taxon>Hyphomicrobiales</taxon>
        <taxon>Methylobacteriaceae</taxon>
        <taxon>Methylobacterium</taxon>
    </lineage>
</organism>
<feature type="domain" description="N-acetyltransferase" evidence="3">
    <location>
        <begin position="7"/>
        <end position="149"/>
    </location>
</feature>
<proteinExistence type="predicted"/>
<reference evidence="4" key="1">
    <citation type="journal article" date="2014" name="Int. J. Syst. Evol. Microbiol.">
        <title>Complete genome of a new Firmicutes species belonging to the dominant human colonic microbiota ('Ruminococcus bicirculans') reveals two chromosomes and a selective capacity to utilize plant glucans.</title>
        <authorList>
            <consortium name="NISC Comparative Sequencing Program"/>
            <person name="Wegmann U."/>
            <person name="Louis P."/>
            <person name="Goesmann A."/>
            <person name="Henrissat B."/>
            <person name="Duncan S.H."/>
            <person name="Flint H.J."/>
        </authorList>
    </citation>
    <scope>NUCLEOTIDE SEQUENCE</scope>
    <source>
        <strain evidence="4">NBRC 107710</strain>
    </source>
</reference>
<dbReference type="GO" id="GO:0016747">
    <property type="term" value="F:acyltransferase activity, transferring groups other than amino-acyl groups"/>
    <property type="evidence" value="ECO:0007669"/>
    <property type="project" value="InterPro"/>
</dbReference>
<evidence type="ECO:0000259" key="3">
    <source>
        <dbReference type="PROSITE" id="PS51186"/>
    </source>
</evidence>
<dbReference type="EMBL" id="JACIDN010000005">
    <property type="protein sequence ID" value="MBB3903607.1"/>
    <property type="molecule type" value="Genomic_DNA"/>
</dbReference>
<dbReference type="EMBL" id="BSPG01000061">
    <property type="protein sequence ID" value="GLS46918.1"/>
    <property type="molecule type" value="Genomic_DNA"/>
</dbReference>
<dbReference type="InterPro" id="IPR000182">
    <property type="entry name" value="GNAT_dom"/>
</dbReference>
<protein>
    <submittedName>
        <fullName evidence="5">GNAT superfamily N-acetyltransferase</fullName>
    </submittedName>
</protein>
<dbReference type="CDD" id="cd04301">
    <property type="entry name" value="NAT_SF"/>
    <property type="match status" value="1"/>
</dbReference>
<dbReference type="Proteomes" id="UP000517759">
    <property type="component" value="Unassembled WGS sequence"/>
</dbReference>
<keyword evidence="7" id="KW-1185">Reference proteome</keyword>
<reference evidence="7" key="2">
    <citation type="journal article" date="2019" name="Int. J. Syst. Evol. Microbiol.">
        <title>The Global Catalogue of Microorganisms (GCM) 10K type strain sequencing project: providing services to taxonomists for standard genome sequencing and annotation.</title>
        <authorList>
            <consortium name="The Broad Institute Genomics Platform"/>
            <consortium name="The Broad Institute Genome Sequencing Center for Infectious Disease"/>
            <person name="Wu L."/>
            <person name="Ma J."/>
        </authorList>
    </citation>
    <scope>NUCLEOTIDE SEQUENCE [LARGE SCALE GENOMIC DNA]</scope>
    <source>
        <strain evidence="7">NBRC 107710</strain>
    </source>
</reference>
<comment type="caution">
    <text evidence="5">The sequence shown here is derived from an EMBL/GenBank/DDBJ whole genome shotgun (WGS) entry which is preliminary data.</text>
</comment>
<gene>
    <name evidence="4" type="ORF">GCM10007884_49170</name>
    <name evidence="5" type="ORF">GGR33_003116</name>
</gene>
<dbReference type="InterPro" id="IPR050832">
    <property type="entry name" value="Bact_Acetyltransf"/>
</dbReference>
<reference evidence="5 6" key="3">
    <citation type="submission" date="2020-08" db="EMBL/GenBank/DDBJ databases">
        <title>Genomic Encyclopedia of Type Strains, Phase IV (KMG-IV): sequencing the most valuable type-strain genomes for metagenomic binning, comparative biology and taxonomic classification.</title>
        <authorList>
            <person name="Goeker M."/>
        </authorList>
    </citation>
    <scope>NUCLEOTIDE SEQUENCE [LARGE SCALE GENOMIC DNA]</scope>
    <source>
        <strain evidence="5 6">DSM 24105</strain>
    </source>
</reference>
<dbReference type="Proteomes" id="UP001156881">
    <property type="component" value="Unassembled WGS sequence"/>
</dbReference>
<keyword evidence="2" id="KW-0012">Acyltransferase</keyword>
<evidence type="ECO:0000313" key="7">
    <source>
        <dbReference type="Proteomes" id="UP001156881"/>
    </source>
</evidence>